<evidence type="ECO:0000313" key="3">
    <source>
        <dbReference type="Proteomes" id="UP001161017"/>
    </source>
</evidence>
<sequence length="186" mass="19889">MVACLLLLQPLMIQAAPPVAQTLSPSPTTSLSSTKTYPIKCSDQLHCLLVDLTLPYPWRAQDPLLTLQGLFLLSSVACNQRPADEVITDVATTTTEAMQLTVTSDSSPDRPVWTWGIVCAAVRGMGEYVAERRLWYKLKFDLFEDDGRGRLGDVYGSLSTEVIGSVGAGRISGGRANGTGGGVAVD</sequence>
<feature type="signal peptide" evidence="1">
    <location>
        <begin position="1"/>
        <end position="15"/>
    </location>
</feature>
<proteinExistence type="predicted"/>
<dbReference type="Proteomes" id="UP001161017">
    <property type="component" value="Unassembled WGS sequence"/>
</dbReference>
<organism evidence="2 3">
    <name type="scientific">Ramalina farinacea</name>
    <dbReference type="NCBI Taxonomy" id="258253"/>
    <lineage>
        <taxon>Eukaryota</taxon>
        <taxon>Fungi</taxon>
        <taxon>Dikarya</taxon>
        <taxon>Ascomycota</taxon>
        <taxon>Pezizomycotina</taxon>
        <taxon>Lecanoromycetes</taxon>
        <taxon>OSLEUM clade</taxon>
        <taxon>Lecanoromycetidae</taxon>
        <taxon>Lecanorales</taxon>
        <taxon>Lecanorineae</taxon>
        <taxon>Ramalinaceae</taxon>
        <taxon>Ramalina</taxon>
    </lineage>
</organism>
<evidence type="ECO:0000256" key="1">
    <source>
        <dbReference type="SAM" id="SignalP"/>
    </source>
</evidence>
<dbReference type="AlphaFoldDB" id="A0AA43TW07"/>
<accession>A0AA43TW07</accession>
<name>A0AA43TW07_9LECA</name>
<keyword evidence="3" id="KW-1185">Reference proteome</keyword>
<keyword evidence="1" id="KW-0732">Signal</keyword>
<protein>
    <submittedName>
        <fullName evidence="2">Uncharacterized protein</fullName>
    </submittedName>
</protein>
<reference evidence="2" key="1">
    <citation type="journal article" date="2023" name="Genome Biol. Evol.">
        <title>First Whole Genome Sequence and Flow Cytometry Genome Size Data for the Lichen-Forming Fungus Ramalina farinacea (Ascomycota).</title>
        <authorList>
            <person name="Llewellyn T."/>
            <person name="Mian S."/>
            <person name="Hill R."/>
            <person name="Leitch I.J."/>
            <person name="Gaya E."/>
        </authorList>
    </citation>
    <scope>NUCLEOTIDE SEQUENCE</scope>
    <source>
        <strain evidence="2">LIQ254RAFAR</strain>
    </source>
</reference>
<dbReference type="EMBL" id="JAPUFD010000011">
    <property type="protein sequence ID" value="MDI1490038.1"/>
    <property type="molecule type" value="Genomic_DNA"/>
</dbReference>
<comment type="caution">
    <text evidence="2">The sequence shown here is derived from an EMBL/GenBank/DDBJ whole genome shotgun (WGS) entry which is preliminary data.</text>
</comment>
<feature type="chain" id="PRO_5041392376" evidence="1">
    <location>
        <begin position="16"/>
        <end position="186"/>
    </location>
</feature>
<evidence type="ECO:0000313" key="2">
    <source>
        <dbReference type="EMBL" id="MDI1490038.1"/>
    </source>
</evidence>
<gene>
    <name evidence="2" type="ORF">OHK93_001237</name>
</gene>